<keyword evidence="9" id="KW-0342">GTP-binding</keyword>
<evidence type="ECO:0000256" key="13">
    <source>
        <dbReference type="NCBIfam" id="TIGR03499"/>
    </source>
</evidence>
<dbReference type="SMART" id="SM00962">
    <property type="entry name" value="SRP54"/>
    <property type="match status" value="1"/>
</dbReference>
<dbReference type="InterPro" id="IPR047040">
    <property type="entry name" value="FlhF__GTPase_dom"/>
</dbReference>
<accession>A0A2R6Y4W9</accession>
<dbReference type="GO" id="GO:0003924">
    <property type="term" value="F:GTPase activity"/>
    <property type="evidence" value="ECO:0007669"/>
    <property type="project" value="UniProtKB-UniRule"/>
</dbReference>
<dbReference type="GO" id="GO:0006614">
    <property type="term" value="P:SRP-dependent cotranslational protein targeting to membrane"/>
    <property type="evidence" value="ECO:0007669"/>
    <property type="project" value="UniProtKB-UniRule"/>
</dbReference>
<evidence type="ECO:0000256" key="11">
    <source>
        <dbReference type="ARBA" id="ARBA00023225"/>
    </source>
</evidence>
<dbReference type="Proteomes" id="UP000244338">
    <property type="component" value="Unassembled WGS sequence"/>
</dbReference>
<dbReference type="InterPro" id="IPR027417">
    <property type="entry name" value="P-loop_NTPase"/>
</dbReference>
<dbReference type="FunFam" id="3.40.50.300:FF:000695">
    <property type="entry name" value="Flagellar biosynthesis regulator FlhF"/>
    <property type="match status" value="1"/>
</dbReference>
<comment type="similarity">
    <text evidence="2">Belongs to the GTP-binding SRP family.</text>
</comment>
<evidence type="ECO:0000256" key="10">
    <source>
        <dbReference type="ARBA" id="ARBA00023136"/>
    </source>
</evidence>
<dbReference type="InterPro" id="IPR020006">
    <property type="entry name" value="FlhF"/>
</dbReference>
<dbReference type="GO" id="GO:0005047">
    <property type="term" value="F:signal recognition particle binding"/>
    <property type="evidence" value="ECO:0007669"/>
    <property type="project" value="TreeGrafter"/>
</dbReference>
<dbReference type="InterPro" id="IPR000897">
    <property type="entry name" value="SRP54_GTPase_dom"/>
</dbReference>
<dbReference type="GO" id="GO:0005525">
    <property type="term" value="F:GTP binding"/>
    <property type="evidence" value="ECO:0007669"/>
    <property type="project" value="UniProtKB-UniRule"/>
</dbReference>
<evidence type="ECO:0000259" key="14">
    <source>
        <dbReference type="SMART" id="SM00962"/>
    </source>
</evidence>
<dbReference type="PANTHER" id="PTHR43134:SF3">
    <property type="entry name" value="FLAGELLAR BIOSYNTHESIS PROTEIN FLHF"/>
    <property type="match status" value="1"/>
</dbReference>
<dbReference type="GO" id="GO:0015031">
    <property type="term" value="P:protein transport"/>
    <property type="evidence" value="ECO:0007669"/>
    <property type="project" value="UniProtKB-KW"/>
</dbReference>
<evidence type="ECO:0000256" key="7">
    <source>
        <dbReference type="ARBA" id="ARBA00022795"/>
    </source>
</evidence>
<comment type="caution">
    <text evidence="15">The sequence shown here is derived from an EMBL/GenBank/DDBJ whole genome shotgun (WGS) entry which is preliminary data.</text>
</comment>
<name>A0A2R6Y4W9_9BACL</name>
<dbReference type="Pfam" id="PF00448">
    <property type="entry name" value="SRP54"/>
    <property type="match status" value="1"/>
</dbReference>
<proteinExistence type="inferred from homology"/>
<keyword evidence="10" id="KW-0472">Membrane</keyword>
<dbReference type="NCBIfam" id="TIGR03499">
    <property type="entry name" value="FlhF"/>
    <property type="match status" value="1"/>
</dbReference>
<evidence type="ECO:0000256" key="12">
    <source>
        <dbReference type="ARBA" id="ARBA00025337"/>
    </source>
</evidence>
<comment type="function">
    <text evidence="12">Necessary for flagellar biosynthesis. May be involved in translocation of the flagellum.</text>
</comment>
<sequence length="407" mass="46177">MNVRRIVAPTMEEALEKVRRHLGENAIILSSRKERIRGWRGLFGQYEVVITAVADEHPASRKDFLVQKEALLNAIRQVKHGEDAQDAARNVHPDLSDQKAHMVRLHEHLETSSSPSTLPLTEVMEKLTALEELQLAQSGLYPFRPGFRPWAKRLQASGMALKTIYRLYAASPELSMVDDEEAVTRERLKAILHDKIRSRFPASRAQEAWAAFIGPTGVGKTTTIAKLAAQAKLERHLPVALMTIDTYRIAAVEQLRTYADILHVPFAVTYTPHEFDETLGRWLDEGYYVLIDTAGRNYFQEAHVEGLKDYIHRLDALPKKGAKYLVSSLTAREDDTSRLIRLFQPLGFRQLILTKYDEVPEAGRVLELLLTHRIRLSYLTTGQDVPDDVRQADAEWLLDEALGEGSR</sequence>
<evidence type="ECO:0000256" key="3">
    <source>
        <dbReference type="ARBA" id="ARBA00014919"/>
    </source>
</evidence>
<evidence type="ECO:0000256" key="2">
    <source>
        <dbReference type="ARBA" id="ARBA00008531"/>
    </source>
</evidence>
<evidence type="ECO:0000256" key="5">
    <source>
        <dbReference type="ARBA" id="ARBA00022475"/>
    </source>
</evidence>
<keyword evidence="5" id="KW-1003">Cell membrane</keyword>
<keyword evidence="4" id="KW-0813">Transport</keyword>
<evidence type="ECO:0000313" key="15">
    <source>
        <dbReference type="EMBL" id="PTQ57708.1"/>
    </source>
</evidence>
<reference evidence="16" key="1">
    <citation type="journal article" date="2018" name="Sci. Rep.">
        <title>Lignite coal burning seam in the remote Altai Mountains harbors a hydrogen-driven thermophilic microbial community.</title>
        <authorList>
            <person name="Kadnikov V.V."/>
            <person name="Mardanov A.V."/>
            <person name="Ivasenko D.A."/>
            <person name="Antsiferov D.V."/>
            <person name="Beletsky A.V."/>
            <person name="Karnachuk O.V."/>
            <person name="Ravin N.V."/>
        </authorList>
    </citation>
    <scope>NUCLEOTIDE SEQUENCE [LARGE SCALE GENOMIC DNA]</scope>
</reference>
<keyword evidence="15" id="KW-0966">Cell projection</keyword>
<gene>
    <name evidence="15" type="ORF">BSOLF_0903</name>
</gene>
<dbReference type="GO" id="GO:0044781">
    <property type="term" value="P:bacterial-type flagellum organization"/>
    <property type="evidence" value="ECO:0007669"/>
    <property type="project" value="UniProtKB-UniRule"/>
</dbReference>
<dbReference type="SUPFAM" id="SSF52540">
    <property type="entry name" value="P-loop containing nucleoside triphosphate hydrolases"/>
    <property type="match status" value="1"/>
</dbReference>
<dbReference type="EMBL" id="PEBX01000003">
    <property type="protein sequence ID" value="PTQ57708.1"/>
    <property type="molecule type" value="Genomic_DNA"/>
</dbReference>
<evidence type="ECO:0000256" key="6">
    <source>
        <dbReference type="ARBA" id="ARBA00022741"/>
    </source>
</evidence>
<comment type="subcellular location">
    <subcellularLocation>
        <location evidence="1">Cell membrane</location>
        <topology evidence="1">Peripheral membrane protein</topology>
        <orientation evidence="1">Cytoplasmic side</orientation>
    </subcellularLocation>
</comment>
<dbReference type="GO" id="GO:0005886">
    <property type="term" value="C:plasma membrane"/>
    <property type="evidence" value="ECO:0007669"/>
    <property type="project" value="UniProtKB-SubCell"/>
</dbReference>
<keyword evidence="15" id="KW-0969">Cilium</keyword>
<dbReference type="PANTHER" id="PTHR43134">
    <property type="entry name" value="SIGNAL RECOGNITION PARTICLE RECEPTOR SUBUNIT ALPHA"/>
    <property type="match status" value="1"/>
</dbReference>
<keyword evidence="15" id="KW-0282">Flagellum</keyword>
<protein>
    <recommendedName>
        <fullName evidence="3 13">Flagellar biosynthesis protein FlhF</fullName>
    </recommendedName>
</protein>
<evidence type="ECO:0000256" key="9">
    <source>
        <dbReference type="ARBA" id="ARBA00023134"/>
    </source>
</evidence>
<dbReference type="Gene3D" id="1.20.120.1380">
    <property type="entry name" value="Flagellar FlhF biosynthesis protein, N domain"/>
    <property type="match status" value="1"/>
</dbReference>
<dbReference type="CDD" id="cd17873">
    <property type="entry name" value="FlhF"/>
    <property type="match status" value="1"/>
</dbReference>
<evidence type="ECO:0000256" key="1">
    <source>
        <dbReference type="ARBA" id="ARBA00004413"/>
    </source>
</evidence>
<keyword evidence="7" id="KW-1005">Bacterial flagellum biogenesis</keyword>
<organism evidence="15 16">
    <name type="scientific">Candidatus Carbonibacillus altaicus</name>
    <dbReference type="NCBI Taxonomy" id="2163959"/>
    <lineage>
        <taxon>Bacteria</taxon>
        <taxon>Bacillati</taxon>
        <taxon>Bacillota</taxon>
        <taxon>Bacilli</taxon>
        <taxon>Bacillales</taxon>
        <taxon>Candidatus Carbonibacillus</taxon>
    </lineage>
</organism>
<keyword evidence="6" id="KW-0547">Nucleotide-binding</keyword>
<evidence type="ECO:0000313" key="16">
    <source>
        <dbReference type="Proteomes" id="UP000244338"/>
    </source>
</evidence>
<dbReference type="Gene3D" id="3.40.50.300">
    <property type="entry name" value="P-loop containing nucleotide triphosphate hydrolases"/>
    <property type="match status" value="1"/>
</dbReference>
<keyword evidence="8" id="KW-0653">Protein transport</keyword>
<evidence type="ECO:0000256" key="4">
    <source>
        <dbReference type="ARBA" id="ARBA00022448"/>
    </source>
</evidence>
<dbReference type="AlphaFoldDB" id="A0A2R6Y4W9"/>
<feature type="domain" description="SRP54-type proteins GTP-binding" evidence="14">
    <location>
        <begin position="207"/>
        <end position="403"/>
    </location>
</feature>
<keyword evidence="11" id="KW-1006">Bacterial flagellum protein export</keyword>
<evidence type="ECO:0000256" key="8">
    <source>
        <dbReference type="ARBA" id="ARBA00022927"/>
    </source>
</evidence>